<organism evidence="1 2">
    <name type="scientific">Jejuia spongiicola</name>
    <dbReference type="NCBI Taxonomy" id="2942207"/>
    <lineage>
        <taxon>Bacteria</taxon>
        <taxon>Pseudomonadati</taxon>
        <taxon>Bacteroidota</taxon>
        <taxon>Flavobacteriia</taxon>
        <taxon>Flavobacteriales</taxon>
        <taxon>Flavobacteriaceae</taxon>
        <taxon>Jejuia</taxon>
    </lineage>
</organism>
<name>A0ABT0QAD4_9FLAO</name>
<proteinExistence type="predicted"/>
<accession>A0ABT0QAD4</accession>
<sequence>MFSFKKKVMKEDAKFIIDIVSNYSSNESIKKLISPISDEYFLIDRKNKISICISDGEVTLSNHTFLYKKLFNLSFTDRLKKQIKEHMEQEMQLLKQSLFKNETELLSKILTITNKKTKPVIIKHNFKSS</sequence>
<evidence type="ECO:0000313" key="1">
    <source>
        <dbReference type="EMBL" id="MCL6293859.1"/>
    </source>
</evidence>
<gene>
    <name evidence="1" type="ORF">M3P09_02565</name>
</gene>
<keyword evidence="2" id="KW-1185">Reference proteome</keyword>
<dbReference type="RefSeq" id="WP_249971902.1">
    <property type="nucleotide sequence ID" value="NZ_JAMFLZ010000001.1"/>
</dbReference>
<dbReference type="EMBL" id="JAMFLZ010000001">
    <property type="protein sequence ID" value="MCL6293859.1"/>
    <property type="molecule type" value="Genomic_DNA"/>
</dbReference>
<evidence type="ECO:0000313" key="2">
    <source>
        <dbReference type="Proteomes" id="UP001165381"/>
    </source>
</evidence>
<comment type="caution">
    <text evidence="1">The sequence shown here is derived from an EMBL/GenBank/DDBJ whole genome shotgun (WGS) entry which is preliminary data.</text>
</comment>
<reference evidence="1" key="1">
    <citation type="submission" date="2022-05" db="EMBL/GenBank/DDBJ databases">
        <authorList>
            <person name="Park J.-S."/>
        </authorList>
    </citation>
    <scope>NUCLEOTIDE SEQUENCE</scope>
    <source>
        <strain evidence="1">2012CJ34-3</strain>
    </source>
</reference>
<dbReference type="Proteomes" id="UP001165381">
    <property type="component" value="Unassembled WGS sequence"/>
</dbReference>
<protein>
    <submittedName>
        <fullName evidence="1">Uncharacterized protein</fullName>
    </submittedName>
</protein>